<keyword evidence="3" id="KW-0963">Cytoplasm</keyword>
<proteinExistence type="inferred from homology"/>
<evidence type="ECO:0000256" key="9">
    <source>
        <dbReference type="ARBA" id="ARBA00046435"/>
    </source>
</evidence>
<feature type="compositionally biased region" description="Polar residues" evidence="11">
    <location>
        <begin position="254"/>
        <end position="265"/>
    </location>
</feature>
<protein>
    <recommendedName>
        <fullName evidence="14">Trichohyalin-plectin-homology domain-containing protein</fullName>
    </recommendedName>
</protein>
<evidence type="ECO:0000256" key="7">
    <source>
        <dbReference type="ARBA" id="ARBA00023212"/>
    </source>
</evidence>
<keyword evidence="13" id="KW-1185">Reference proteome</keyword>
<feature type="region of interest" description="Disordered" evidence="11">
    <location>
        <begin position="250"/>
        <end position="281"/>
    </location>
</feature>
<comment type="subcellular location">
    <subcellularLocation>
        <location evidence="1">Cytoplasm</location>
        <location evidence="1">Cytoskeleton</location>
        <location evidence="1">Flagellum axoneme</location>
    </subcellularLocation>
</comment>
<evidence type="ECO:0000256" key="3">
    <source>
        <dbReference type="ARBA" id="ARBA00022490"/>
    </source>
</evidence>
<feature type="compositionally biased region" description="Basic and acidic residues" evidence="11">
    <location>
        <begin position="9"/>
        <end position="20"/>
    </location>
</feature>
<keyword evidence="6" id="KW-0969">Cilium</keyword>
<evidence type="ECO:0000313" key="12">
    <source>
        <dbReference type="EMBL" id="VVC88882.1"/>
    </source>
</evidence>
<dbReference type="PANTHER" id="PTHR14517">
    <property type="entry name" value="RIB43A-RELATED"/>
    <property type="match status" value="1"/>
</dbReference>
<reference evidence="12 13" key="1">
    <citation type="submission" date="2017-07" db="EMBL/GenBank/DDBJ databases">
        <authorList>
            <person name="Talla V."/>
            <person name="Backstrom N."/>
        </authorList>
    </citation>
    <scope>NUCLEOTIDE SEQUENCE [LARGE SCALE GENOMIC DNA]</scope>
</reference>
<evidence type="ECO:0000256" key="5">
    <source>
        <dbReference type="ARBA" id="ARBA00023054"/>
    </source>
</evidence>
<dbReference type="PANTHER" id="PTHR14517:SF6">
    <property type="entry name" value="RE41410P"/>
    <property type="match status" value="1"/>
</dbReference>
<keyword evidence="8" id="KW-0966">Cell projection</keyword>
<dbReference type="AlphaFoldDB" id="A0A5E4PV30"/>
<dbReference type="Pfam" id="PF05914">
    <property type="entry name" value="RIB43A"/>
    <property type="match status" value="2"/>
</dbReference>
<evidence type="ECO:0000256" key="11">
    <source>
        <dbReference type="SAM" id="MobiDB-lite"/>
    </source>
</evidence>
<evidence type="ECO:0000256" key="8">
    <source>
        <dbReference type="ARBA" id="ARBA00023273"/>
    </source>
</evidence>
<evidence type="ECO:0000256" key="2">
    <source>
        <dbReference type="ARBA" id="ARBA00006875"/>
    </source>
</evidence>
<keyword evidence="5 10" id="KW-0175">Coiled coil</keyword>
<evidence type="ECO:0000256" key="6">
    <source>
        <dbReference type="ARBA" id="ARBA00023069"/>
    </source>
</evidence>
<dbReference type="EMBL" id="FZQP02000415">
    <property type="protein sequence ID" value="VVC88882.1"/>
    <property type="molecule type" value="Genomic_DNA"/>
</dbReference>
<evidence type="ECO:0000313" key="13">
    <source>
        <dbReference type="Proteomes" id="UP000324832"/>
    </source>
</evidence>
<dbReference type="Proteomes" id="UP000324832">
    <property type="component" value="Unassembled WGS sequence"/>
</dbReference>
<comment type="similarity">
    <text evidence="2">Belongs to the RIB43A family.</text>
</comment>
<feature type="coiled-coil region" evidence="10">
    <location>
        <begin position="116"/>
        <end position="203"/>
    </location>
</feature>
<comment type="subunit">
    <text evidence="9">Microtubule inner protein component of sperm flagellar doublet microtubules.</text>
</comment>
<accession>A0A5E4PV30</accession>
<feature type="region of interest" description="Disordered" evidence="11">
    <location>
        <begin position="1"/>
        <end position="20"/>
    </location>
</feature>
<gene>
    <name evidence="12" type="ORF">LSINAPIS_LOCUS2143</name>
</gene>
<dbReference type="InterPro" id="IPR008805">
    <property type="entry name" value="RIB43A"/>
</dbReference>
<keyword evidence="7" id="KW-0206">Cytoskeleton</keyword>
<evidence type="ECO:0000256" key="10">
    <source>
        <dbReference type="SAM" id="Coils"/>
    </source>
</evidence>
<feature type="compositionally biased region" description="Basic and acidic residues" evidence="11">
    <location>
        <begin position="269"/>
        <end position="281"/>
    </location>
</feature>
<keyword evidence="4" id="KW-0282">Flagellum</keyword>
<sequence length="281" mass="33008">MMKLQICNDQDRKEAQNRERRRQCELERRSRIFNARNRKIGVDVPFLERQIAEKRSERDEQERKDLAFAKQMIKDSNLAVVLEGREMELLLNRFEGEDLEYEERKKIMAQQKNAWLEQQVQERKSAQEERKKAEAAYMMAIRARDARAGELDKMERECRYRLGQANLRYNEALAAEKKQLESIMREQEEADNTAEMYNNLTSDMLTENPDVAKSALGKNRKSVKWNRRWMRNGRPCPSPFRGRWLAKTLRMGNGASTDGGESTSGAPAEGEREIFQRGRLQ</sequence>
<evidence type="ECO:0000256" key="4">
    <source>
        <dbReference type="ARBA" id="ARBA00022846"/>
    </source>
</evidence>
<name>A0A5E4PV30_9NEOP</name>
<evidence type="ECO:0000256" key="1">
    <source>
        <dbReference type="ARBA" id="ARBA00004611"/>
    </source>
</evidence>
<evidence type="ECO:0008006" key="14">
    <source>
        <dbReference type="Google" id="ProtNLM"/>
    </source>
</evidence>
<organism evidence="12 13">
    <name type="scientific">Leptidea sinapis</name>
    <dbReference type="NCBI Taxonomy" id="189913"/>
    <lineage>
        <taxon>Eukaryota</taxon>
        <taxon>Metazoa</taxon>
        <taxon>Ecdysozoa</taxon>
        <taxon>Arthropoda</taxon>
        <taxon>Hexapoda</taxon>
        <taxon>Insecta</taxon>
        <taxon>Pterygota</taxon>
        <taxon>Neoptera</taxon>
        <taxon>Endopterygota</taxon>
        <taxon>Lepidoptera</taxon>
        <taxon>Glossata</taxon>
        <taxon>Ditrysia</taxon>
        <taxon>Papilionoidea</taxon>
        <taxon>Pieridae</taxon>
        <taxon>Dismorphiinae</taxon>
        <taxon>Leptidea</taxon>
    </lineage>
</organism>